<feature type="domain" description="Lsr2 dimerization" evidence="3">
    <location>
        <begin position="1"/>
        <end position="57"/>
    </location>
</feature>
<gene>
    <name evidence="5" type="ORF">JOF36_007346</name>
</gene>
<evidence type="ECO:0000313" key="5">
    <source>
        <dbReference type="EMBL" id="MBP2371573.1"/>
    </source>
</evidence>
<keyword evidence="1" id="KW-0238">DNA-binding</keyword>
<organism evidence="5 6">
    <name type="scientific">Pseudonocardia parietis</name>
    <dbReference type="NCBI Taxonomy" id="570936"/>
    <lineage>
        <taxon>Bacteria</taxon>
        <taxon>Bacillati</taxon>
        <taxon>Actinomycetota</taxon>
        <taxon>Actinomycetes</taxon>
        <taxon>Pseudonocardiales</taxon>
        <taxon>Pseudonocardiaceae</taxon>
        <taxon>Pseudonocardia</taxon>
    </lineage>
</organism>
<dbReference type="InterPro" id="IPR055370">
    <property type="entry name" value="Lsr2_DNA-bd"/>
</dbReference>
<feature type="domain" description="Lsr2 DNA-binding" evidence="4">
    <location>
        <begin position="78"/>
        <end position="113"/>
    </location>
</feature>
<dbReference type="InterPro" id="IPR024412">
    <property type="entry name" value="Lsr2_dim_dom"/>
</dbReference>
<evidence type="ECO:0000313" key="6">
    <source>
        <dbReference type="Proteomes" id="UP001519295"/>
    </source>
</evidence>
<dbReference type="EMBL" id="JAGINU010000003">
    <property type="protein sequence ID" value="MBP2371573.1"/>
    <property type="molecule type" value="Genomic_DNA"/>
</dbReference>
<evidence type="ECO:0000259" key="4">
    <source>
        <dbReference type="Pfam" id="PF23359"/>
    </source>
</evidence>
<reference evidence="5 6" key="1">
    <citation type="submission" date="2021-03" db="EMBL/GenBank/DDBJ databases">
        <title>Sequencing the genomes of 1000 actinobacteria strains.</title>
        <authorList>
            <person name="Klenk H.-P."/>
        </authorList>
    </citation>
    <scope>NUCLEOTIDE SEQUENCE [LARGE SCALE GENOMIC DNA]</scope>
    <source>
        <strain evidence="5 6">DSM 45256</strain>
    </source>
</reference>
<keyword evidence="6" id="KW-1185">Reference proteome</keyword>
<protein>
    <recommendedName>
        <fullName evidence="7">Lsr2 protein</fullName>
    </recommendedName>
</protein>
<evidence type="ECO:0000256" key="2">
    <source>
        <dbReference type="SAM" id="MobiDB-lite"/>
    </source>
</evidence>
<feature type="compositionally biased region" description="Basic and acidic residues" evidence="2">
    <location>
        <begin position="65"/>
        <end position="81"/>
    </location>
</feature>
<evidence type="ECO:0008006" key="7">
    <source>
        <dbReference type="Google" id="ProtNLM"/>
    </source>
</evidence>
<accession>A0ABS4W6L5</accession>
<dbReference type="Gene3D" id="4.10.320.10">
    <property type="entry name" value="E3-binding domain"/>
    <property type="match status" value="1"/>
</dbReference>
<feature type="region of interest" description="Disordered" evidence="2">
    <location>
        <begin position="53"/>
        <end position="83"/>
    </location>
</feature>
<dbReference type="Pfam" id="PF23359">
    <property type="entry name" value="Lsr2_DNA-bd"/>
    <property type="match status" value="1"/>
</dbReference>
<proteinExistence type="predicted"/>
<dbReference type="InterPro" id="IPR042261">
    <property type="entry name" value="Lsr2-like_dimerization"/>
</dbReference>
<dbReference type="RefSeq" id="WP_210036718.1">
    <property type="nucleotide sequence ID" value="NZ_JAGINU010000003.1"/>
</dbReference>
<name>A0ABS4W6L5_9PSEU</name>
<sequence>MAQIQTIRFVDDLTGGQADETVPFTLDGTQFGIDLSAGNAGLLRETLAPFLSAGRRASPTTGRSGTDRGPHSRNSAEDRAHNQAVRAWARENGYTVSERGRIPREVLSAYDTARAWDPRFTSSTVQFSG</sequence>
<comment type="caution">
    <text evidence="5">The sequence shown here is derived from an EMBL/GenBank/DDBJ whole genome shotgun (WGS) entry which is preliminary data.</text>
</comment>
<evidence type="ECO:0000259" key="3">
    <source>
        <dbReference type="Pfam" id="PF11774"/>
    </source>
</evidence>
<dbReference type="Gene3D" id="3.30.60.230">
    <property type="entry name" value="Lsr2, dimerization domain"/>
    <property type="match status" value="1"/>
</dbReference>
<dbReference type="InterPro" id="IPR036625">
    <property type="entry name" value="E3-bd_dom_sf"/>
</dbReference>
<evidence type="ECO:0000256" key="1">
    <source>
        <dbReference type="ARBA" id="ARBA00023125"/>
    </source>
</evidence>
<dbReference type="Pfam" id="PF11774">
    <property type="entry name" value="Lsr2"/>
    <property type="match status" value="1"/>
</dbReference>
<dbReference type="Proteomes" id="UP001519295">
    <property type="component" value="Unassembled WGS sequence"/>
</dbReference>